<dbReference type="EMBL" id="CP036262">
    <property type="protein sequence ID" value="QDS92879.1"/>
    <property type="molecule type" value="Genomic_DNA"/>
</dbReference>
<dbReference type="Proteomes" id="UP000320672">
    <property type="component" value="Chromosome"/>
</dbReference>
<feature type="modified residue" description="4-aspartylphosphate" evidence="1">
    <location>
        <position position="37"/>
    </location>
</feature>
<dbReference type="SUPFAM" id="SSF52172">
    <property type="entry name" value="CheY-like"/>
    <property type="match status" value="1"/>
</dbReference>
<evidence type="ECO:0000313" key="3">
    <source>
        <dbReference type="EMBL" id="QDS92879.1"/>
    </source>
</evidence>
<evidence type="ECO:0000256" key="1">
    <source>
        <dbReference type="PROSITE-ProRule" id="PRU00169"/>
    </source>
</evidence>
<reference evidence="3 4" key="1">
    <citation type="submission" date="2019-02" db="EMBL/GenBank/DDBJ databases">
        <title>Deep-cultivation of Planctomycetes and their phenomic and genomic characterization uncovers novel biology.</title>
        <authorList>
            <person name="Wiegand S."/>
            <person name="Jogler M."/>
            <person name="Boedeker C."/>
            <person name="Pinto D."/>
            <person name="Vollmers J."/>
            <person name="Rivas-Marin E."/>
            <person name="Kohn T."/>
            <person name="Peeters S.H."/>
            <person name="Heuer A."/>
            <person name="Rast P."/>
            <person name="Oberbeckmann S."/>
            <person name="Bunk B."/>
            <person name="Jeske O."/>
            <person name="Meyerdierks A."/>
            <person name="Storesund J.E."/>
            <person name="Kallscheuer N."/>
            <person name="Luecker S."/>
            <person name="Lage O.M."/>
            <person name="Pohl T."/>
            <person name="Merkel B.J."/>
            <person name="Hornburger P."/>
            <person name="Mueller R.-W."/>
            <person name="Bruemmer F."/>
            <person name="Labrenz M."/>
            <person name="Spormann A.M."/>
            <person name="Op den Camp H."/>
            <person name="Overmann J."/>
            <person name="Amann R."/>
            <person name="Jetten M.S.M."/>
            <person name="Mascher T."/>
            <person name="Medema M.H."/>
            <person name="Devos D.P."/>
            <person name="Kaster A.-K."/>
            <person name="Ovreas L."/>
            <person name="Rohde M."/>
            <person name="Galperin M.Y."/>
            <person name="Jogler C."/>
        </authorList>
    </citation>
    <scope>NUCLEOTIDE SEQUENCE [LARGE SCALE GENOMIC DNA]</scope>
    <source>
        <strain evidence="3 4">FF011L</strain>
    </source>
</reference>
<dbReference type="GO" id="GO:0000160">
    <property type="term" value="P:phosphorelay signal transduction system"/>
    <property type="evidence" value="ECO:0007669"/>
    <property type="project" value="InterPro"/>
</dbReference>
<organism evidence="3 4">
    <name type="scientific">Roseimaritima multifibrata</name>
    <dbReference type="NCBI Taxonomy" id="1930274"/>
    <lineage>
        <taxon>Bacteria</taxon>
        <taxon>Pseudomonadati</taxon>
        <taxon>Planctomycetota</taxon>
        <taxon>Planctomycetia</taxon>
        <taxon>Pirellulales</taxon>
        <taxon>Pirellulaceae</taxon>
        <taxon>Roseimaritima</taxon>
    </lineage>
</organism>
<keyword evidence="4" id="KW-1185">Reference proteome</keyword>
<dbReference type="AlphaFoldDB" id="A0A517MDB7"/>
<feature type="domain" description="Response regulatory" evidence="2">
    <location>
        <begin position="1"/>
        <end position="104"/>
    </location>
</feature>
<dbReference type="InterPro" id="IPR001789">
    <property type="entry name" value="Sig_transdc_resp-reg_receiver"/>
</dbReference>
<sequence length="128" mass="13720">MAGVLDSEGLACHCARSADAALKGVQPPAAIDLLVVDVADDAPAALELVKQIRENPATESLPVVLIADAQWAGLEKKTAQQTAVHCLFKPIDPTALMAVVDQAMWMPHLVNQHRRRGSRPSRPGWVTL</sequence>
<dbReference type="PROSITE" id="PS50110">
    <property type="entry name" value="RESPONSE_REGULATORY"/>
    <property type="match status" value="1"/>
</dbReference>
<proteinExistence type="predicted"/>
<protein>
    <submittedName>
        <fullName evidence="3">Response regulator receiver domain protein</fullName>
    </submittedName>
</protein>
<evidence type="ECO:0000259" key="2">
    <source>
        <dbReference type="PROSITE" id="PS50110"/>
    </source>
</evidence>
<dbReference type="KEGG" id="rml:FF011L_16330"/>
<dbReference type="Pfam" id="PF00072">
    <property type="entry name" value="Response_reg"/>
    <property type="match status" value="1"/>
</dbReference>
<name>A0A517MDB7_9BACT</name>
<keyword evidence="1" id="KW-0597">Phosphoprotein</keyword>
<dbReference type="Gene3D" id="3.40.50.2300">
    <property type="match status" value="1"/>
</dbReference>
<dbReference type="InterPro" id="IPR011006">
    <property type="entry name" value="CheY-like_superfamily"/>
</dbReference>
<gene>
    <name evidence="3" type="ORF">FF011L_16330</name>
</gene>
<evidence type="ECO:0000313" key="4">
    <source>
        <dbReference type="Proteomes" id="UP000320672"/>
    </source>
</evidence>
<accession>A0A517MDB7</accession>